<name>E2SEM0_9ACTN</name>
<dbReference type="STRING" id="585531.HMPREF0063_12479"/>
<dbReference type="SUPFAM" id="SSF53901">
    <property type="entry name" value="Thiolase-like"/>
    <property type="match status" value="1"/>
</dbReference>
<comment type="caution">
    <text evidence="1">The sequence shown here is derived from an EMBL/GenBank/DDBJ whole genome shotgun (WGS) entry which is preliminary data.</text>
</comment>
<evidence type="ECO:0000313" key="1">
    <source>
        <dbReference type="EMBL" id="EFQ82317.1"/>
    </source>
</evidence>
<dbReference type="InterPro" id="IPR016039">
    <property type="entry name" value="Thiolase-like"/>
</dbReference>
<dbReference type="AlphaFoldDB" id="E2SEM0"/>
<organism evidence="1 2">
    <name type="scientific">Aeromicrobium marinum DSM 15272</name>
    <dbReference type="NCBI Taxonomy" id="585531"/>
    <lineage>
        <taxon>Bacteria</taxon>
        <taxon>Bacillati</taxon>
        <taxon>Actinomycetota</taxon>
        <taxon>Actinomycetes</taxon>
        <taxon>Propionibacteriales</taxon>
        <taxon>Nocardioidaceae</taxon>
        <taxon>Aeromicrobium</taxon>
    </lineage>
</organism>
<dbReference type="EMBL" id="ACLF03000008">
    <property type="protein sequence ID" value="EFQ82317.1"/>
    <property type="molecule type" value="Genomic_DNA"/>
</dbReference>
<dbReference type="Gene3D" id="3.40.47.10">
    <property type="match status" value="1"/>
</dbReference>
<proteinExistence type="predicted"/>
<dbReference type="HOGENOM" id="CLU_067102_0_0_11"/>
<dbReference type="InterPro" id="IPR002155">
    <property type="entry name" value="Thiolase"/>
</dbReference>
<dbReference type="NCBIfam" id="NF005924">
    <property type="entry name" value="PRK07937.1"/>
    <property type="match status" value="1"/>
</dbReference>
<dbReference type="PANTHER" id="PTHR42870">
    <property type="entry name" value="ACETYL-COA C-ACETYLTRANSFERASE"/>
    <property type="match status" value="1"/>
</dbReference>
<sequence>MRDVAVVGFAQRQMKEFDGSPTCVELLVPIFAELFEQTGWTKDDIGFWCSGSSDYLAGRSFSFVSAVDAIGALPPVMESHVEMDAAWALYEAWVKIQTGEVDSALVYGFGKASAGTLRRTMTLQLDPYTLTPLWPDAVSMAGLQARLGLDRGLWDDRAMADVVARSMNDADENPWAIRKGRTTVEDVLEQPLFADPLRRWDCAPVSDGAAAMVIAATGKAETADSGAAWISGFEHRVDPIALNARDLTDCLSARSAGAAAGSATVDTAELHAPFSHQELVLRRELGLGDDVVVNPSGGALTANPMFSSGLVRIGEAAKRIWAGDSGRALGHATSGPALQQNLVCTMEATQ</sequence>
<dbReference type="PANTHER" id="PTHR42870:SF1">
    <property type="entry name" value="NON-SPECIFIC LIPID-TRANSFER PROTEIN-LIKE 2"/>
    <property type="match status" value="1"/>
</dbReference>
<dbReference type="RefSeq" id="WP_007078707.1">
    <property type="nucleotide sequence ID" value="NZ_CM001024.1"/>
</dbReference>
<accession>E2SEM0</accession>
<gene>
    <name evidence="1" type="ORF">HMPREF0063_12479</name>
</gene>
<reference evidence="1" key="1">
    <citation type="submission" date="2010-08" db="EMBL/GenBank/DDBJ databases">
        <authorList>
            <person name="Muzny D."/>
            <person name="Qin X."/>
            <person name="Buhay C."/>
            <person name="Dugan-Rocha S."/>
            <person name="Ding Y."/>
            <person name="Chen G."/>
            <person name="Hawes A."/>
            <person name="Holder M."/>
            <person name="Jhangiani S."/>
            <person name="Johnson A."/>
            <person name="Khan Z."/>
            <person name="Li Z."/>
            <person name="Liu W."/>
            <person name="Liu X."/>
            <person name="Perez L."/>
            <person name="Shen H."/>
            <person name="Wang Q."/>
            <person name="Watt J."/>
            <person name="Xi L."/>
            <person name="Xin Y."/>
            <person name="Zhou J."/>
            <person name="Deng J."/>
            <person name="Jiang H."/>
            <person name="Liu Y."/>
            <person name="Qu J."/>
            <person name="Song X.-Z."/>
            <person name="Zhang L."/>
            <person name="Villasana D."/>
            <person name="Johnson A."/>
            <person name="Liu J."/>
            <person name="Liyanage D."/>
            <person name="Lorensuhewa L."/>
            <person name="Robinson T."/>
            <person name="Song A."/>
            <person name="Song B.-B."/>
            <person name="Dinh H."/>
            <person name="Thornton R."/>
            <person name="Coyle M."/>
            <person name="Francisco L."/>
            <person name="Jackson L."/>
            <person name="Javaid M."/>
            <person name="Korchina V."/>
            <person name="Kovar C."/>
            <person name="Mata R."/>
            <person name="Mathew T."/>
            <person name="Ngo R."/>
            <person name="Nguyen L."/>
            <person name="Nguyen N."/>
            <person name="Okwuonu G."/>
            <person name="Ongeri F."/>
            <person name="Pham C."/>
            <person name="Simmons D."/>
            <person name="Wilczek-Boney K."/>
            <person name="Hale W."/>
            <person name="Jakkamsetti A."/>
            <person name="Pham P."/>
            <person name="Ruth R."/>
            <person name="San Lucas F."/>
            <person name="Warren J."/>
            <person name="Zhang J."/>
            <person name="Zhao Z."/>
            <person name="Zhou C."/>
            <person name="Zhu D."/>
            <person name="Lee S."/>
            <person name="Bess C."/>
            <person name="Blankenburg K."/>
            <person name="Forbes L."/>
            <person name="Fu Q."/>
            <person name="Gubbala S."/>
            <person name="Hirani K."/>
            <person name="Jayaseelan J.C."/>
            <person name="Lara F."/>
            <person name="Munidasa M."/>
            <person name="Palculict T."/>
            <person name="Patil S."/>
            <person name="Pu L.-L."/>
            <person name="Saada N."/>
            <person name="Tang L."/>
            <person name="Weissenberger G."/>
            <person name="Zhu Y."/>
            <person name="Hemphill L."/>
            <person name="Shang Y."/>
            <person name="Youmans B."/>
            <person name="Ayvaz T."/>
            <person name="Ross M."/>
            <person name="Santibanez J."/>
            <person name="Aqrawi P."/>
            <person name="Gross S."/>
            <person name="Joshi V."/>
            <person name="Fowler G."/>
            <person name="Nazareth L."/>
            <person name="Reid J."/>
            <person name="Worley K."/>
            <person name="Petrosino J."/>
            <person name="Highlander S."/>
            <person name="Gibbs R."/>
        </authorList>
    </citation>
    <scope>NUCLEOTIDE SEQUENCE [LARGE SCALE GENOMIC DNA]</scope>
    <source>
        <strain evidence="1">DSM 15272</strain>
    </source>
</reference>
<dbReference type="GO" id="GO:0016747">
    <property type="term" value="F:acyltransferase activity, transferring groups other than amino-acyl groups"/>
    <property type="evidence" value="ECO:0007669"/>
    <property type="project" value="InterPro"/>
</dbReference>
<keyword evidence="2" id="KW-1185">Reference proteome</keyword>
<dbReference type="PIRSF" id="PIRSF000429">
    <property type="entry name" value="Ac-CoA_Ac_transf"/>
    <property type="match status" value="1"/>
</dbReference>
<dbReference type="eggNOG" id="COG0183">
    <property type="taxonomic scope" value="Bacteria"/>
</dbReference>
<dbReference type="Proteomes" id="UP000003111">
    <property type="component" value="Unassembled WGS sequence"/>
</dbReference>
<evidence type="ECO:0000313" key="2">
    <source>
        <dbReference type="Proteomes" id="UP000003111"/>
    </source>
</evidence>
<dbReference type="OrthoDB" id="3741563at2"/>
<protein>
    <submittedName>
        <fullName evidence="1">Lipid-transfer protein</fullName>
    </submittedName>
</protein>